<comment type="caution">
    <text evidence="1">The sequence shown here is derived from an EMBL/GenBank/DDBJ whole genome shotgun (WGS) entry which is preliminary data.</text>
</comment>
<organism evidence="1 2">
    <name type="scientific">Cucumis melo var. makuwa</name>
    <name type="common">Oriental melon</name>
    <dbReference type="NCBI Taxonomy" id="1194695"/>
    <lineage>
        <taxon>Eukaryota</taxon>
        <taxon>Viridiplantae</taxon>
        <taxon>Streptophyta</taxon>
        <taxon>Embryophyta</taxon>
        <taxon>Tracheophyta</taxon>
        <taxon>Spermatophyta</taxon>
        <taxon>Magnoliopsida</taxon>
        <taxon>eudicotyledons</taxon>
        <taxon>Gunneridae</taxon>
        <taxon>Pentapetalae</taxon>
        <taxon>rosids</taxon>
        <taxon>fabids</taxon>
        <taxon>Cucurbitales</taxon>
        <taxon>Cucurbitaceae</taxon>
        <taxon>Benincaseae</taxon>
        <taxon>Cucumis</taxon>
    </lineage>
</organism>
<reference evidence="1 2" key="1">
    <citation type="submission" date="2019-08" db="EMBL/GenBank/DDBJ databases">
        <title>Draft genome sequences of two oriental melons (Cucumis melo L. var makuwa).</title>
        <authorList>
            <person name="Kwon S.-Y."/>
        </authorList>
    </citation>
    <scope>NUCLEOTIDE SEQUENCE [LARGE SCALE GENOMIC DNA]</scope>
    <source>
        <strain evidence="2">cv. Chang Bougi</strain>
        <tissue evidence="1">Leaf</tissue>
    </source>
</reference>
<sequence>MLDGVSITRSEKLKDELVLDGNDIQLVLRSCVLINRKCHVANKDIRKFLDGINVSEKRTIKYNCRIREESDVRGSRKYKKREGEIDLQLCKNSKKKKRKQLPAIHEQWFLRLLAVGLGCAVVAQHVDLQSKEVVFGGF</sequence>
<accession>A0A5D3BW53</accession>
<dbReference type="AlphaFoldDB" id="A0A5D3BW53"/>
<dbReference type="InterPro" id="IPR036789">
    <property type="entry name" value="Ribosomal_uL6-like_a/b-dom_sf"/>
</dbReference>
<name>A0A5D3BW53_CUCMM</name>
<dbReference type="EMBL" id="SSTD01015292">
    <property type="protein sequence ID" value="TYK03305.1"/>
    <property type="molecule type" value="Genomic_DNA"/>
</dbReference>
<keyword evidence="1" id="KW-0689">Ribosomal protein</keyword>
<proteinExistence type="predicted"/>
<dbReference type="GO" id="GO:0003735">
    <property type="term" value="F:structural constituent of ribosome"/>
    <property type="evidence" value="ECO:0007669"/>
    <property type="project" value="InterPro"/>
</dbReference>
<dbReference type="GO" id="GO:0019843">
    <property type="term" value="F:rRNA binding"/>
    <property type="evidence" value="ECO:0007669"/>
    <property type="project" value="InterPro"/>
</dbReference>
<evidence type="ECO:0000313" key="2">
    <source>
        <dbReference type="Proteomes" id="UP000321947"/>
    </source>
</evidence>
<keyword evidence="1" id="KW-0687">Ribonucleoprotein</keyword>
<dbReference type="Proteomes" id="UP000321947">
    <property type="component" value="Unassembled WGS sequence"/>
</dbReference>
<dbReference type="GO" id="GO:0006412">
    <property type="term" value="P:translation"/>
    <property type="evidence" value="ECO:0007669"/>
    <property type="project" value="InterPro"/>
</dbReference>
<dbReference type="SUPFAM" id="SSF56053">
    <property type="entry name" value="Ribosomal protein L6"/>
    <property type="match status" value="1"/>
</dbReference>
<evidence type="ECO:0000313" key="1">
    <source>
        <dbReference type="EMBL" id="TYK03305.1"/>
    </source>
</evidence>
<dbReference type="Gene3D" id="3.90.930.12">
    <property type="entry name" value="Ribosomal protein L6, alpha-beta domain"/>
    <property type="match status" value="1"/>
</dbReference>
<dbReference type="GO" id="GO:0005840">
    <property type="term" value="C:ribosome"/>
    <property type="evidence" value="ECO:0007669"/>
    <property type="project" value="UniProtKB-KW"/>
</dbReference>
<protein>
    <submittedName>
        <fullName evidence="1">60S ribosomal protein L9-like</fullName>
    </submittedName>
</protein>
<gene>
    <name evidence="1" type="ORF">E5676_scaffold298G001490</name>
</gene>